<evidence type="ECO:0000256" key="1">
    <source>
        <dbReference type="SAM" id="MobiDB-lite"/>
    </source>
</evidence>
<feature type="region of interest" description="Disordered" evidence="1">
    <location>
        <begin position="1"/>
        <end position="72"/>
    </location>
</feature>
<feature type="compositionally biased region" description="Basic and acidic residues" evidence="1">
    <location>
        <begin position="1"/>
        <end position="12"/>
    </location>
</feature>
<comment type="caution">
    <text evidence="2">The sequence shown here is derived from an EMBL/GenBank/DDBJ whole genome shotgun (WGS) entry which is preliminary data.</text>
</comment>
<accession>A0ABT8DQM3</accession>
<feature type="compositionally biased region" description="Basic and acidic residues" evidence="1">
    <location>
        <begin position="44"/>
        <end position="72"/>
    </location>
</feature>
<keyword evidence="3" id="KW-1185">Reference proteome</keyword>
<name>A0ABT8DQM3_9BURK</name>
<proteinExistence type="predicted"/>
<sequence>MKSGHQQDKPEQDSELQGEGNYDATRRYDQKLRRFVQSGQVPEAAERAAPRSEEEAREMEQAEEEGRSHARK</sequence>
<dbReference type="EMBL" id="JAUHHC010000002">
    <property type="protein sequence ID" value="MDN3920649.1"/>
    <property type="molecule type" value="Genomic_DNA"/>
</dbReference>
<evidence type="ECO:0000313" key="3">
    <source>
        <dbReference type="Proteomes" id="UP001228044"/>
    </source>
</evidence>
<gene>
    <name evidence="2" type="ORF">QWJ38_10195</name>
</gene>
<organism evidence="2 3">
    <name type="scientific">Roseateles violae</name>
    <dbReference type="NCBI Taxonomy" id="3058042"/>
    <lineage>
        <taxon>Bacteria</taxon>
        <taxon>Pseudomonadati</taxon>
        <taxon>Pseudomonadota</taxon>
        <taxon>Betaproteobacteria</taxon>
        <taxon>Burkholderiales</taxon>
        <taxon>Sphaerotilaceae</taxon>
        <taxon>Roseateles</taxon>
    </lineage>
</organism>
<reference evidence="2 3" key="1">
    <citation type="submission" date="2023-06" db="EMBL/GenBank/DDBJ databases">
        <title>Pelomonas sp. PFR6 16S ribosomal RNA gene Genome sequencing and assembly.</title>
        <authorList>
            <person name="Woo H."/>
        </authorList>
    </citation>
    <scope>NUCLEOTIDE SEQUENCE [LARGE SCALE GENOMIC DNA]</scope>
    <source>
        <strain evidence="2 3">PFR6</strain>
    </source>
</reference>
<dbReference type="Proteomes" id="UP001228044">
    <property type="component" value="Unassembled WGS sequence"/>
</dbReference>
<dbReference type="RefSeq" id="WP_290358935.1">
    <property type="nucleotide sequence ID" value="NZ_JAUHHC010000002.1"/>
</dbReference>
<protein>
    <submittedName>
        <fullName evidence="2">Uncharacterized protein</fullName>
    </submittedName>
</protein>
<evidence type="ECO:0000313" key="2">
    <source>
        <dbReference type="EMBL" id="MDN3920649.1"/>
    </source>
</evidence>